<sequence>MVGAMDVIAWVHLFVSNYSIDQLEHVFHDNNHIRAVVAHNIQQFRQHVESHPLQMLEKGFSDVHANTTSTRNADDGQQQAPRLGRDSVNPMKSHNIKPFQVAVQPPIQRQ</sequence>
<dbReference type="Proteomes" id="UP001497522">
    <property type="component" value="Chromosome 1"/>
</dbReference>
<dbReference type="EMBL" id="OZ023702">
    <property type="protein sequence ID" value="CAK9858005.1"/>
    <property type="molecule type" value="Genomic_DNA"/>
</dbReference>
<feature type="compositionally biased region" description="Polar residues" evidence="1">
    <location>
        <begin position="64"/>
        <end position="80"/>
    </location>
</feature>
<evidence type="ECO:0000256" key="1">
    <source>
        <dbReference type="SAM" id="MobiDB-lite"/>
    </source>
</evidence>
<name>A0ABP1A674_9BRYO</name>
<protein>
    <submittedName>
        <fullName evidence="2">Uncharacterized protein</fullName>
    </submittedName>
</protein>
<evidence type="ECO:0000313" key="2">
    <source>
        <dbReference type="EMBL" id="CAK9858005.1"/>
    </source>
</evidence>
<feature type="region of interest" description="Disordered" evidence="1">
    <location>
        <begin position="62"/>
        <end position="110"/>
    </location>
</feature>
<accession>A0ABP1A674</accession>
<keyword evidence="3" id="KW-1185">Reference proteome</keyword>
<organism evidence="2 3">
    <name type="scientific">Sphagnum jensenii</name>
    <dbReference type="NCBI Taxonomy" id="128206"/>
    <lineage>
        <taxon>Eukaryota</taxon>
        <taxon>Viridiplantae</taxon>
        <taxon>Streptophyta</taxon>
        <taxon>Embryophyta</taxon>
        <taxon>Bryophyta</taxon>
        <taxon>Sphagnophytina</taxon>
        <taxon>Sphagnopsida</taxon>
        <taxon>Sphagnales</taxon>
        <taxon>Sphagnaceae</taxon>
        <taxon>Sphagnum</taxon>
    </lineage>
</organism>
<evidence type="ECO:0000313" key="3">
    <source>
        <dbReference type="Proteomes" id="UP001497522"/>
    </source>
</evidence>
<reference evidence="2 3" key="1">
    <citation type="submission" date="2024-03" db="EMBL/GenBank/DDBJ databases">
        <authorList>
            <consortium name="ELIXIR-Norway"/>
            <consortium name="Elixir Norway"/>
        </authorList>
    </citation>
    <scope>NUCLEOTIDE SEQUENCE [LARGE SCALE GENOMIC DNA]</scope>
</reference>
<proteinExistence type="predicted"/>
<gene>
    <name evidence="2" type="ORF">CSSPJE1EN2_LOCUS1000</name>
</gene>